<evidence type="ECO:0000313" key="4">
    <source>
        <dbReference type="Proteomes" id="UP000298416"/>
    </source>
</evidence>
<dbReference type="InterPro" id="IPR016024">
    <property type="entry name" value="ARM-type_fold"/>
</dbReference>
<reference evidence="3" key="1">
    <citation type="submission" date="2018-01" db="EMBL/GenBank/DDBJ databases">
        <authorList>
            <person name="Mao J.F."/>
        </authorList>
    </citation>
    <scope>NUCLEOTIDE SEQUENCE</scope>
    <source>
        <strain evidence="3">Huo1</strain>
        <tissue evidence="3">Leaf</tissue>
    </source>
</reference>
<comment type="caution">
    <text evidence="3">The sequence shown here is derived from an EMBL/GenBank/DDBJ whole genome shotgun (WGS) entry which is preliminary data.</text>
</comment>
<dbReference type="InterPro" id="IPR011989">
    <property type="entry name" value="ARM-like"/>
</dbReference>
<name>A0A8X8Z3Q0_SALSN</name>
<dbReference type="PANTHER" id="PTHR31355">
    <property type="entry name" value="MICROTUBULE-ASSOCIATED PROTEIN TORTIFOLIA1"/>
    <property type="match status" value="1"/>
</dbReference>
<feature type="region of interest" description="Disordered" evidence="1">
    <location>
        <begin position="354"/>
        <end position="418"/>
    </location>
</feature>
<feature type="compositionally biased region" description="Polar residues" evidence="1">
    <location>
        <begin position="362"/>
        <end position="372"/>
    </location>
</feature>
<dbReference type="InterPro" id="IPR033337">
    <property type="entry name" value="TORTIFOLIA1/SINE1-2"/>
</dbReference>
<organism evidence="3">
    <name type="scientific">Salvia splendens</name>
    <name type="common">Scarlet sage</name>
    <dbReference type="NCBI Taxonomy" id="180675"/>
    <lineage>
        <taxon>Eukaryota</taxon>
        <taxon>Viridiplantae</taxon>
        <taxon>Streptophyta</taxon>
        <taxon>Embryophyta</taxon>
        <taxon>Tracheophyta</taxon>
        <taxon>Spermatophyta</taxon>
        <taxon>Magnoliopsida</taxon>
        <taxon>eudicotyledons</taxon>
        <taxon>Gunneridae</taxon>
        <taxon>Pentapetalae</taxon>
        <taxon>asterids</taxon>
        <taxon>lamiids</taxon>
        <taxon>Lamiales</taxon>
        <taxon>Lamiaceae</taxon>
        <taxon>Nepetoideae</taxon>
        <taxon>Mentheae</taxon>
        <taxon>Salviinae</taxon>
        <taxon>Salvia</taxon>
        <taxon>Salvia subgen. Calosphace</taxon>
        <taxon>core Calosphace</taxon>
    </lineage>
</organism>
<sequence>MSASNSAKQAKARDLRHRVLTCLHKLSDRDTHSAAALELESIARALSADALPSFISSVSATDSSDKSPVRRQCLKLVSILSESHGNSLSPYLSKILSSVVRRLRDADSSVRAACVAASLSLSSHVTSPPFASLIKPFVESLFTEQDSSAQTGAALCLAAAIEGSRSPDAASLRRLLPRIEKLARSDCFKAKPALLALVGSVVAVEGVLRVGAGNVVWNLINLLVDFLSSDDWAARKAAAEALAKIAAVEKDSLSEYKASCLKTFEAKRFDKVKAARETMNQMIEAWNEIPDLPEEFSPVLESEASSKRRIHDFPLLFTTVTVSYSSFQMLGIVILFICAVDLVSRLVRENASDGRYPPVSKTPCSVGSNTLLSRRRSPLDSPATRTPHADGSPASTARKRSPFGSNVKKTGPAMFQKLDRKKPSDLKVEIVTPAGCCGVELSDGKGEPAMETSEGEKAFEKSGIQRALFKENNGKHNKLGFFRSASRVVPCGDTSVVVSNETGDICRNQKECDDLSLIRNQLLQIESQQSNLMDMLQKFIGSSQKGMNSLEARVHGLELALDEISFDLAVSTGRMSQNGAAGAMCCKIPGTDFLSSKLWRKAGSRSSAPRLPASSGGNPSMEHRRFLQGRNALVINPLANIPSGSPGLPEVSSSGAVYNRTA</sequence>
<dbReference type="Pfam" id="PF24714">
    <property type="entry name" value="TOR1L1_N"/>
    <property type="match status" value="1"/>
</dbReference>
<accession>A0A8X8Z3Q0</accession>
<dbReference type="GO" id="GO:0005874">
    <property type="term" value="C:microtubule"/>
    <property type="evidence" value="ECO:0007669"/>
    <property type="project" value="InterPro"/>
</dbReference>
<dbReference type="GO" id="GO:0008017">
    <property type="term" value="F:microtubule binding"/>
    <property type="evidence" value="ECO:0007669"/>
    <property type="project" value="InterPro"/>
</dbReference>
<dbReference type="AlphaFoldDB" id="A0A8X8Z3Q0"/>
<dbReference type="EMBL" id="PNBA02000020">
    <property type="protein sequence ID" value="KAG6389957.1"/>
    <property type="molecule type" value="Genomic_DNA"/>
</dbReference>
<dbReference type="FunFam" id="1.25.10.10:FF:000549">
    <property type="entry name" value="ARM repeat superfamily protein"/>
    <property type="match status" value="1"/>
</dbReference>
<evidence type="ECO:0000313" key="3">
    <source>
        <dbReference type="EMBL" id="KAG6389957.1"/>
    </source>
</evidence>
<gene>
    <name evidence="3" type="ORF">SASPL_151432</name>
</gene>
<reference evidence="3" key="2">
    <citation type="submission" date="2020-08" db="EMBL/GenBank/DDBJ databases">
        <title>Plant Genome Project.</title>
        <authorList>
            <person name="Zhang R.-G."/>
        </authorList>
    </citation>
    <scope>NUCLEOTIDE SEQUENCE</scope>
    <source>
        <strain evidence="3">Huo1</strain>
        <tissue evidence="3">Leaf</tissue>
    </source>
</reference>
<dbReference type="SUPFAM" id="SSF48371">
    <property type="entry name" value="ARM repeat"/>
    <property type="match status" value="1"/>
</dbReference>
<dbReference type="PANTHER" id="PTHR31355:SF8">
    <property type="entry name" value="TORTIFOLIA1-LIKE PROTEIN 3"/>
    <property type="match status" value="1"/>
</dbReference>
<evidence type="ECO:0000256" key="1">
    <source>
        <dbReference type="SAM" id="MobiDB-lite"/>
    </source>
</evidence>
<dbReference type="Gene3D" id="1.25.10.10">
    <property type="entry name" value="Leucine-rich Repeat Variant"/>
    <property type="match status" value="1"/>
</dbReference>
<dbReference type="Proteomes" id="UP000298416">
    <property type="component" value="Unassembled WGS sequence"/>
</dbReference>
<protein>
    <recommendedName>
        <fullName evidence="2">TORTIFOLIA1/SINE1-2 N-terminal domain-containing protein</fullName>
    </recommendedName>
</protein>
<evidence type="ECO:0000259" key="2">
    <source>
        <dbReference type="Pfam" id="PF24714"/>
    </source>
</evidence>
<proteinExistence type="predicted"/>
<feature type="compositionally biased region" description="Low complexity" evidence="1">
    <location>
        <begin position="604"/>
        <end position="617"/>
    </location>
</feature>
<dbReference type="InterPro" id="IPR057600">
    <property type="entry name" value="TORTIFOLIA1/SINE1-2_N"/>
</dbReference>
<keyword evidence="4" id="KW-1185">Reference proteome</keyword>
<feature type="domain" description="TORTIFOLIA1/SINE1-2 N-terminal" evidence="2">
    <location>
        <begin position="14"/>
        <end position="288"/>
    </location>
</feature>
<feature type="region of interest" description="Disordered" evidence="1">
    <location>
        <begin position="604"/>
        <end position="623"/>
    </location>
</feature>